<reference evidence="2 4" key="1">
    <citation type="submission" date="2018-06" db="EMBL/GenBank/DDBJ databases">
        <authorList>
            <consortium name="Pathogen Informatics"/>
            <person name="Doyle S."/>
        </authorList>
    </citation>
    <scope>NUCLEOTIDE SEQUENCE [LARGE SCALE GENOMIC DNA]</scope>
    <source>
        <strain evidence="2 4">NCTC11343</strain>
    </source>
</reference>
<reference evidence="3 5" key="2">
    <citation type="submission" date="2019-10" db="EMBL/GenBank/DDBJ databases">
        <authorList>
            <person name="Karimi E."/>
        </authorList>
    </citation>
    <scope>NUCLEOTIDE SEQUENCE [LARGE SCALE GENOMIC DNA]</scope>
    <source>
        <strain evidence="3">Sphingobacterium sp. 8BC</strain>
    </source>
</reference>
<organism evidence="2 4">
    <name type="scientific">Sphingobacterium multivorum</name>
    <dbReference type="NCBI Taxonomy" id="28454"/>
    <lineage>
        <taxon>Bacteria</taxon>
        <taxon>Pseudomonadati</taxon>
        <taxon>Bacteroidota</taxon>
        <taxon>Sphingobacteriia</taxon>
        <taxon>Sphingobacteriales</taxon>
        <taxon>Sphingobacteriaceae</taxon>
        <taxon>Sphingobacterium</taxon>
    </lineage>
</organism>
<name>A0A2X2ISM9_SPHMU</name>
<keyword evidence="1" id="KW-0812">Transmembrane</keyword>
<dbReference type="RefSeq" id="WP_070569618.1">
    <property type="nucleotide sequence ID" value="NZ_CP068086.1"/>
</dbReference>
<evidence type="ECO:0000313" key="2">
    <source>
        <dbReference type="EMBL" id="SPZ85247.1"/>
    </source>
</evidence>
<proteinExistence type="predicted"/>
<evidence type="ECO:0000313" key="3">
    <source>
        <dbReference type="EMBL" id="VXD01065.1"/>
    </source>
</evidence>
<keyword evidence="1" id="KW-1133">Transmembrane helix</keyword>
<keyword evidence="1" id="KW-0472">Membrane</keyword>
<evidence type="ECO:0000313" key="5">
    <source>
        <dbReference type="Proteomes" id="UP000432350"/>
    </source>
</evidence>
<protein>
    <submittedName>
        <fullName evidence="2">Uncharacterized protein</fullName>
    </submittedName>
</protein>
<accession>A0A654DEE0</accession>
<dbReference type="EMBL" id="CABWMV010000024">
    <property type="protein sequence ID" value="VXD01065.1"/>
    <property type="molecule type" value="Genomic_DNA"/>
</dbReference>
<dbReference type="AlphaFoldDB" id="A0A2X2ISM9"/>
<gene>
    <name evidence="2" type="ORF">NCTC11343_01807</name>
    <name evidence="3" type="ORF">SPHINGO8BC_51669</name>
</gene>
<dbReference type="EMBL" id="UAUU01000008">
    <property type="protein sequence ID" value="SPZ85247.1"/>
    <property type="molecule type" value="Genomic_DNA"/>
</dbReference>
<dbReference type="Proteomes" id="UP000251241">
    <property type="component" value="Unassembled WGS sequence"/>
</dbReference>
<evidence type="ECO:0000256" key="1">
    <source>
        <dbReference type="SAM" id="Phobius"/>
    </source>
</evidence>
<dbReference type="GeneID" id="97181369"/>
<dbReference type="Proteomes" id="UP000432350">
    <property type="component" value="Unassembled WGS sequence"/>
</dbReference>
<evidence type="ECO:0000313" key="4">
    <source>
        <dbReference type="Proteomes" id="UP000251241"/>
    </source>
</evidence>
<sequence>MLSSANIDFGGILIDLILIVFFGFGTLYTLSAGIVHRVKKQTRTVGYYFLSFVVSGVIGLVAAGLLAFIWAMSLS</sequence>
<feature type="transmembrane region" description="Helical" evidence="1">
    <location>
        <begin position="12"/>
        <end position="35"/>
    </location>
</feature>
<accession>A0A2X2ISM9</accession>
<feature type="transmembrane region" description="Helical" evidence="1">
    <location>
        <begin position="47"/>
        <end position="72"/>
    </location>
</feature>